<comment type="caution">
    <text evidence="2">The sequence shown here is derived from an EMBL/GenBank/DDBJ whole genome shotgun (WGS) entry which is preliminary data.</text>
</comment>
<sequence length="177" mass="18537">MAPNQVEEGFEASKMQVRKSRIVLDGSCLCAGSCCCLNSNHRSNNKASEAPKRRSSFKWSPARTAANAKAAANKASSFVTMAASKSFSTLTPLISSVAAVMLSPEHEGTFCPEGHCAKGGTEGGNAGRSGLPRRQQPLQTEGGNAGNGGVSALGAGEGRKKEKKRTEVTFFRQQEAS</sequence>
<dbReference type="EMBL" id="CAJNNW010027684">
    <property type="protein sequence ID" value="CAE8692666.1"/>
    <property type="molecule type" value="Genomic_DNA"/>
</dbReference>
<feature type="region of interest" description="Disordered" evidence="1">
    <location>
        <begin position="121"/>
        <end position="177"/>
    </location>
</feature>
<evidence type="ECO:0000313" key="2">
    <source>
        <dbReference type="EMBL" id="CAE8692666.1"/>
    </source>
</evidence>
<name>A0A813JZ15_POLGL</name>
<accession>A0A813JZ15</accession>
<feature type="compositionally biased region" description="Basic and acidic residues" evidence="1">
    <location>
        <begin position="157"/>
        <end position="167"/>
    </location>
</feature>
<organism evidence="2 3">
    <name type="scientific">Polarella glacialis</name>
    <name type="common">Dinoflagellate</name>
    <dbReference type="NCBI Taxonomy" id="89957"/>
    <lineage>
        <taxon>Eukaryota</taxon>
        <taxon>Sar</taxon>
        <taxon>Alveolata</taxon>
        <taxon>Dinophyceae</taxon>
        <taxon>Suessiales</taxon>
        <taxon>Suessiaceae</taxon>
        <taxon>Polarella</taxon>
    </lineage>
</organism>
<proteinExistence type="predicted"/>
<gene>
    <name evidence="2" type="ORF">PGLA2088_LOCUS27991</name>
</gene>
<evidence type="ECO:0000313" key="3">
    <source>
        <dbReference type="Proteomes" id="UP000626109"/>
    </source>
</evidence>
<evidence type="ECO:0000256" key="1">
    <source>
        <dbReference type="SAM" id="MobiDB-lite"/>
    </source>
</evidence>
<protein>
    <submittedName>
        <fullName evidence="2">Uncharacterized protein</fullName>
    </submittedName>
</protein>
<reference evidence="2" key="1">
    <citation type="submission" date="2021-02" db="EMBL/GenBank/DDBJ databases">
        <authorList>
            <person name="Dougan E. K."/>
            <person name="Rhodes N."/>
            <person name="Thang M."/>
            <person name="Chan C."/>
        </authorList>
    </citation>
    <scope>NUCLEOTIDE SEQUENCE</scope>
</reference>
<dbReference type="AlphaFoldDB" id="A0A813JZ15"/>
<dbReference type="Proteomes" id="UP000626109">
    <property type="component" value="Unassembled WGS sequence"/>
</dbReference>